<organism evidence="2">
    <name type="scientific">Arundo donax</name>
    <name type="common">Giant reed</name>
    <name type="synonym">Donax arundinaceus</name>
    <dbReference type="NCBI Taxonomy" id="35708"/>
    <lineage>
        <taxon>Eukaryota</taxon>
        <taxon>Viridiplantae</taxon>
        <taxon>Streptophyta</taxon>
        <taxon>Embryophyta</taxon>
        <taxon>Tracheophyta</taxon>
        <taxon>Spermatophyta</taxon>
        <taxon>Magnoliopsida</taxon>
        <taxon>Liliopsida</taxon>
        <taxon>Poales</taxon>
        <taxon>Poaceae</taxon>
        <taxon>PACMAD clade</taxon>
        <taxon>Arundinoideae</taxon>
        <taxon>Arundineae</taxon>
        <taxon>Arundo</taxon>
    </lineage>
</organism>
<dbReference type="AlphaFoldDB" id="A0A0A9FU76"/>
<reference evidence="2" key="2">
    <citation type="journal article" date="2015" name="Data Brief">
        <title>Shoot transcriptome of the giant reed, Arundo donax.</title>
        <authorList>
            <person name="Barrero R.A."/>
            <person name="Guerrero F.D."/>
            <person name="Moolhuijzen P."/>
            <person name="Goolsby J.A."/>
            <person name="Tidwell J."/>
            <person name="Bellgard S.E."/>
            <person name="Bellgard M.I."/>
        </authorList>
    </citation>
    <scope>NUCLEOTIDE SEQUENCE</scope>
    <source>
        <tissue evidence="2">Shoot tissue taken approximately 20 cm above the soil surface</tissue>
    </source>
</reference>
<evidence type="ECO:0000313" key="2">
    <source>
        <dbReference type="EMBL" id="JAE11863.1"/>
    </source>
</evidence>
<reference evidence="2" key="1">
    <citation type="submission" date="2014-09" db="EMBL/GenBank/DDBJ databases">
        <authorList>
            <person name="Magalhaes I.L.F."/>
            <person name="Oliveira U."/>
            <person name="Santos F.R."/>
            <person name="Vidigal T.H.D.A."/>
            <person name="Brescovit A.D."/>
            <person name="Santos A.J."/>
        </authorList>
    </citation>
    <scope>NUCLEOTIDE SEQUENCE</scope>
    <source>
        <tissue evidence="2">Shoot tissue taken approximately 20 cm above the soil surface</tissue>
    </source>
</reference>
<accession>A0A0A9FU76</accession>
<name>A0A0A9FU76_ARUDO</name>
<dbReference type="EMBL" id="GBRH01186033">
    <property type="protein sequence ID" value="JAE11863.1"/>
    <property type="molecule type" value="Transcribed_RNA"/>
</dbReference>
<sequence>MAAKLPRTSSIRDAGQSPEGGGGLGGYCQLAFKPRSWFFRRPILAQTESPFHFNAPSWQSPKHITDVVVVPRQETRDALKLAFLV</sequence>
<evidence type="ECO:0000256" key="1">
    <source>
        <dbReference type="SAM" id="MobiDB-lite"/>
    </source>
</evidence>
<protein>
    <submittedName>
        <fullName evidence="2">Uncharacterized protein</fullName>
    </submittedName>
</protein>
<feature type="region of interest" description="Disordered" evidence="1">
    <location>
        <begin position="1"/>
        <end position="22"/>
    </location>
</feature>
<proteinExistence type="predicted"/>